<proteinExistence type="predicted"/>
<accession>A0A9J5YLP4</accession>
<sequence length="129" mass="14877">MVHSLKLRNQMQHSLSQGRRQCMLSPIGLIVFSRLVMGLSAKRVIIVFKNLCCERPLGGISQDHRYTRCSTLWSGLLPSSFCLQYLRILNHWAICCCFTELLGDAPLSPFHHQLDLFLHSSAHWNIRRD</sequence>
<organism evidence="1 2">
    <name type="scientific">Solanum commersonii</name>
    <name type="common">Commerson's wild potato</name>
    <name type="synonym">Commerson's nightshade</name>
    <dbReference type="NCBI Taxonomy" id="4109"/>
    <lineage>
        <taxon>Eukaryota</taxon>
        <taxon>Viridiplantae</taxon>
        <taxon>Streptophyta</taxon>
        <taxon>Embryophyta</taxon>
        <taxon>Tracheophyta</taxon>
        <taxon>Spermatophyta</taxon>
        <taxon>Magnoliopsida</taxon>
        <taxon>eudicotyledons</taxon>
        <taxon>Gunneridae</taxon>
        <taxon>Pentapetalae</taxon>
        <taxon>asterids</taxon>
        <taxon>lamiids</taxon>
        <taxon>Solanales</taxon>
        <taxon>Solanaceae</taxon>
        <taxon>Solanoideae</taxon>
        <taxon>Solaneae</taxon>
        <taxon>Solanum</taxon>
    </lineage>
</organism>
<evidence type="ECO:0000313" key="1">
    <source>
        <dbReference type="EMBL" id="KAG5600608.1"/>
    </source>
</evidence>
<dbReference type="EMBL" id="JACXVP010000006">
    <property type="protein sequence ID" value="KAG5600608.1"/>
    <property type="molecule type" value="Genomic_DNA"/>
</dbReference>
<comment type="caution">
    <text evidence="1">The sequence shown here is derived from an EMBL/GenBank/DDBJ whole genome shotgun (WGS) entry which is preliminary data.</text>
</comment>
<reference evidence="1 2" key="1">
    <citation type="submission" date="2020-09" db="EMBL/GenBank/DDBJ databases">
        <title>De no assembly of potato wild relative species, Solanum commersonii.</title>
        <authorList>
            <person name="Cho K."/>
        </authorList>
    </citation>
    <scope>NUCLEOTIDE SEQUENCE [LARGE SCALE GENOMIC DNA]</scope>
    <source>
        <strain evidence="1">LZ3.2</strain>
        <tissue evidence="1">Leaf</tissue>
    </source>
</reference>
<protein>
    <submittedName>
        <fullName evidence="1">Uncharacterized protein</fullName>
    </submittedName>
</protein>
<dbReference type="AlphaFoldDB" id="A0A9J5YLP4"/>
<evidence type="ECO:0000313" key="2">
    <source>
        <dbReference type="Proteomes" id="UP000824120"/>
    </source>
</evidence>
<gene>
    <name evidence="1" type="ORF">H5410_031978</name>
</gene>
<dbReference type="Proteomes" id="UP000824120">
    <property type="component" value="Chromosome 6"/>
</dbReference>
<keyword evidence="2" id="KW-1185">Reference proteome</keyword>
<name>A0A9J5YLP4_SOLCO</name>